<evidence type="ECO:0008006" key="4">
    <source>
        <dbReference type="Google" id="ProtNLM"/>
    </source>
</evidence>
<keyword evidence="3" id="KW-1185">Reference proteome</keyword>
<organism evidence="2 3">
    <name type="scientific">Danionella cerebrum</name>
    <dbReference type="NCBI Taxonomy" id="2873325"/>
    <lineage>
        <taxon>Eukaryota</taxon>
        <taxon>Metazoa</taxon>
        <taxon>Chordata</taxon>
        <taxon>Craniata</taxon>
        <taxon>Vertebrata</taxon>
        <taxon>Euteleostomi</taxon>
        <taxon>Actinopterygii</taxon>
        <taxon>Neopterygii</taxon>
        <taxon>Teleostei</taxon>
        <taxon>Ostariophysi</taxon>
        <taxon>Cypriniformes</taxon>
        <taxon>Danionidae</taxon>
        <taxon>Danioninae</taxon>
        <taxon>Danionella</taxon>
    </lineage>
</organism>
<proteinExistence type="inferred from homology"/>
<gene>
    <name evidence="2" type="ORF">DNTS_003710</name>
</gene>
<reference evidence="2 3" key="1">
    <citation type="journal article" date="2019" name="Sci. Data">
        <title>Hybrid genome assembly and annotation of Danionella translucida.</title>
        <authorList>
            <person name="Kadobianskyi M."/>
            <person name="Schulze L."/>
            <person name="Schuelke M."/>
            <person name="Judkewitz B."/>
        </authorList>
    </citation>
    <scope>NUCLEOTIDE SEQUENCE [LARGE SCALE GENOMIC DNA]</scope>
    <source>
        <strain evidence="2 3">Bolton</strain>
    </source>
</reference>
<evidence type="ECO:0000256" key="1">
    <source>
        <dbReference type="ARBA" id="ARBA00009024"/>
    </source>
</evidence>
<dbReference type="NCBIfam" id="TIGR01571">
    <property type="entry name" value="A_thal_Cys_rich"/>
    <property type="match status" value="1"/>
</dbReference>
<evidence type="ECO:0000313" key="3">
    <source>
        <dbReference type="Proteomes" id="UP000316079"/>
    </source>
</evidence>
<dbReference type="InterPro" id="IPR006461">
    <property type="entry name" value="PLAC_motif_containing"/>
</dbReference>
<dbReference type="PANTHER" id="PTHR15907">
    <property type="entry name" value="DUF614 FAMILY PROTEIN-RELATED"/>
    <property type="match status" value="1"/>
</dbReference>
<dbReference type="AlphaFoldDB" id="A0A553RDL5"/>
<dbReference type="STRING" id="623744.A0A553RDL5"/>
<comment type="similarity">
    <text evidence="1">Belongs to the cornifelin family.</text>
</comment>
<dbReference type="OrthoDB" id="1045822at2759"/>
<sequence length="130" mass="14701">MSNVLVITQPKPGMDSAFSDKWGSGVCDCTDDVSECCFACWCYWCFACIQSRNYGEPLCFPLLDMCGGVIPPITMSIRSSMRQRYGIQGSMCDDCVMTTFCRPCVWCQMSREMKERDLQIALVGSRHIQM</sequence>
<name>A0A553RDL5_9TELE</name>
<dbReference type="Pfam" id="PF04749">
    <property type="entry name" value="PLAC8"/>
    <property type="match status" value="1"/>
</dbReference>
<dbReference type="Proteomes" id="UP000316079">
    <property type="component" value="Unassembled WGS sequence"/>
</dbReference>
<comment type="caution">
    <text evidence="2">The sequence shown here is derived from an EMBL/GenBank/DDBJ whole genome shotgun (WGS) entry which is preliminary data.</text>
</comment>
<dbReference type="EMBL" id="SRMA01024593">
    <property type="protein sequence ID" value="TRZ00254.1"/>
    <property type="molecule type" value="Genomic_DNA"/>
</dbReference>
<accession>A0A553RDL5</accession>
<protein>
    <recommendedName>
        <fullName evidence="4">Plac8 onzin related protein 2</fullName>
    </recommendedName>
</protein>
<evidence type="ECO:0000313" key="2">
    <source>
        <dbReference type="EMBL" id="TRZ00254.1"/>
    </source>
</evidence>